<gene>
    <name evidence="7" type="ORF">AHMF7605_12455</name>
</gene>
<keyword evidence="3 5" id="KW-1133">Transmembrane helix</keyword>
<evidence type="ECO:0000256" key="3">
    <source>
        <dbReference type="ARBA" id="ARBA00022989"/>
    </source>
</evidence>
<dbReference type="EMBL" id="PYFT01000001">
    <property type="protein sequence ID" value="PSR54273.1"/>
    <property type="molecule type" value="Genomic_DNA"/>
</dbReference>
<keyword evidence="8" id="KW-1185">Reference proteome</keyword>
<dbReference type="InterPro" id="IPR010432">
    <property type="entry name" value="RDD"/>
</dbReference>
<feature type="domain" description="RDD" evidence="6">
    <location>
        <begin position="19"/>
        <end position="141"/>
    </location>
</feature>
<comment type="caution">
    <text evidence="7">The sequence shown here is derived from an EMBL/GenBank/DDBJ whole genome shotgun (WGS) entry which is preliminary data.</text>
</comment>
<protein>
    <submittedName>
        <fullName evidence="7">RDD family protein</fullName>
    </submittedName>
</protein>
<dbReference type="Pfam" id="PF06271">
    <property type="entry name" value="RDD"/>
    <property type="match status" value="1"/>
</dbReference>
<reference evidence="7 8" key="1">
    <citation type="submission" date="2018-03" db="EMBL/GenBank/DDBJ databases">
        <title>Adhaeribacter sp. HMF7605 Genome sequencing and assembly.</title>
        <authorList>
            <person name="Kang H."/>
            <person name="Kang J."/>
            <person name="Cha I."/>
            <person name="Kim H."/>
            <person name="Joh K."/>
        </authorList>
    </citation>
    <scope>NUCLEOTIDE SEQUENCE [LARGE SCALE GENOMIC DNA]</scope>
    <source>
        <strain evidence="7 8">HMF7605</strain>
    </source>
</reference>
<evidence type="ECO:0000256" key="1">
    <source>
        <dbReference type="ARBA" id="ARBA00004141"/>
    </source>
</evidence>
<comment type="subcellular location">
    <subcellularLocation>
        <location evidence="1">Membrane</location>
        <topology evidence="1">Multi-pass membrane protein</topology>
    </subcellularLocation>
</comment>
<dbReference type="PANTHER" id="PTHR38480:SF1">
    <property type="entry name" value="SLR0254 PROTEIN"/>
    <property type="match status" value="1"/>
</dbReference>
<name>A0A2T2YFK5_9BACT</name>
<dbReference type="GO" id="GO:0016020">
    <property type="term" value="C:membrane"/>
    <property type="evidence" value="ECO:0007669"/>
    <property type="project" value="UniProtKB-SubCell"/>
</dbReference>
<dbReference type="AlphaFoldDB" id="A0A2T2YFK5"/>
<dbReference type="OrthoDB" id="9814143at2"/>
<dbReference type="Proteomes" id="UP000240357">
    <property type="component" value="Unassembled WGS sequence"/>
</dbReference>
<evidence type="ECO:0000313" key="7">
    <source>
        <dbReference type="EMBL" id="PSR54273.1"/>
    </source>
</evidence>
<evidence type="ECO:0000256" key="5">
    <source>
        <dbReference type="SAM" id="Phobius"/>
    </source>
</evidence>
<organism evidence="7 8">
    <name type="scientific">Adhaeribacter arboris</name>
    <dbReference type="NCBI Taxonomy" id="2072846"/>
    <lineage>
        <taxon>Bacteria</taxon>
        <taxon>Pseudomonadati</taxon>
        <taxon>Bacteroidota</taxon>
        <taxon>Cytophagia</taxon>
        <taxon>Cytophagales</taxon>
        <taxon>Hymenobacteraceae</taxon>
        <taxon>Adhaeribacter</taxon>
    </lineage>
</organism>
<keyword evidence="2 5" id="KW-0812">Transmembrane</keyword>
<proteinExistence type="predicted"/>
<feature type="transmembrane region" description="Helical" evidence="5">
    <location>
        <begin position="104"/>
        <end position="128"/>
    </location>
</feature>
<feature type="transmembrane region" description="Helical" evidence="5">
    <location>
        <begin position="56"/>
        <end position="76"/>
    </location>
</feature>
<sequence>MNTIRINTSQNVELEYEPASIGNRILAQLIDYAVYMGWFMAVGLILAVFKIGYGPILVILFYLPLLFYSLLCEIFLNGQTIGKKAQDIKVIKLNGRSPSIGDYLLRWVFLIVDTLASFGIIAIITLAANGRGQRLGDLAAGTTVIRTRAIKRNPLLAIQPEENYQVVFPEVQELTDADVALIRKLFFKARQHQNTLLLERVAEKTQETMRVTHNLSPADFLLTVLKDYQHRMAESAAL</sequence>
<evidence type="ECO:0000256" key="4">
    <source>
        <dbReference type="ARBA" id="ARBA00023136"/>
    </source>
</evidence>
<evidence type="ECO:0000256" key="2">
    <source>
        <dbReference type="ARBA" id="ARBA00022692"/>
    </source>
</evidence>
<dbReference type="RefSeq" id="WP_106929796.1">
    <property type="nucleotide sequence ID" value="NZ_PYFT01000001.1"/>
</dbReference>
<evidence type="ECO:0000313" key="8">
    <source>
        <dbReference type="Proteomes" id="UP000240357"/>
    </source>
</evidence>
<dbReference type="PANTHER" id="PTHR38480">
    <property type="entry name" value="SLR0254 PROTEIN"/>
    <property type="match status" value="1"/>
</dbReference>
<accession>A0A2T2YFK5</accession>
<evidence type="ECO:0000259" key="6">
    <source>
        <dbReference type="Pfam" id="PF06271"/>
    </source>
</evidence>
<keyword evidence="4 5" id="KW-0472">Membrane</keyword>
<feature type="transmembrane region" description="Helical" evidence="5">
    <location>
        <begin position="32"/>
        <end position="49"/>
    </location>
</feature>